<sequence>MRGVYSSIGELLEVKTAALLYEPPWKAFAQLKKAPLLPWAKRGAGHWEADALAVAERLGLAEVLERRLGEVKELARLALGAEPLVLDGAGVQPPERLVLLNVFDPDVCLDPGNGCDLRAYARTVESAAPAFAESLANALSGLGDAALRYHALWFLLEPLWFRACGAPVVSPADPRFPVYTVFDHVYAAATLANAFRGGSFRGYVVVVDYAGVQEYISKARKALDLWASSWVASLVTWATVQPFVELLGPDVVVTPSLRGNWFYAAWLLGRLRGTGAYGAAREAARLAYGYSGFPRHPIMPTRAVLFLPEVPGALEDALRDEASLRGFIERKASEAWSKAVGAVLSEGRLGALLGETLRANGVEADASELEEYVESVASTLPLPQRLIVFRHGESYARYREWLGRVFGGEPAAEAGGARVSLDERALYFHYLMDEYIPSEEALWKLSRVDPDVEAQSSRWCGAAAEVFGRLGFCSVCGERPAVVGAPSSRYGGLGPESRRVVTEGERLCPRCLAKRLVALNPFAALRAVGVPAARTFWSVPTTNELANAEVAEEHLDRVLDVVERHREAVAKVLAGFQWDHEYYSRRLARRAYRRAGREVALVALRLLAALIEAATEQEYRERFAKALDALGDGEARREIEELFRSIAGKRRTRLAVVKGDGDYAGSRLLRARLRLGAGEYAGRVAAQAGLGGGAAELLASVAGRLGSTVTLSPLYTASASRSLSHGAVLDARAVEGLGGFVVYAGGDDLLALTPATAGGRYVALEAALRTRRGYWGERGRGPRGFHASPGIPLVSPAPRSYGRSYAVLSIHYRDPLSAAVARSSEMLEEAKACTAVYGPATVERDAVRLEDLRSGSSAMLPFRAGPGAGLAGSPVWKAALLASMELRGEVSSSLFYDFFSWRFDELVERLAAESRTREAWLALRYLVSRNTRRNPDEVAGRVLGEELVAARLRSADGREESLATLVLRAAKALKRMEG</sequence>
<dbReference type="eggNOG" id="arCOG02666">
    <property type="taxonomic scope" value="Archaea"/>
</dbReference>
<dbReference type="Pfam" id="PF12469">
    <property type="entry name" value="Cmr2_N"/>
    <property type="match status" value="1"/>
</dbReference>
<keyword evidence="1" id="KW-0547">Nucleotide-binding</keyword>
<proteinExistence type="predicted"/>
<dbReference type="Gene3D" id="3.30.70.270">
    <property type="match status" value="1"/>
</dbReference>
<dbReference type="EnsemblBacteria" id="ABL78713">
    <property type="protein sequence ID" value="ABL78713"/>
    <property type="gene ID" value="Tpen_1316"/>
</dbReference>
<evidence type="ECO:0000259" key="3">
    <source>
        <dbReference type="Pfam" id="PF12469"/>
    </source>
</evidence>
<organism evidence="5 6">
    <name type="scientific">Thermofilum pendens (strain DSM 2475 / Hrk 5)</name>
    <dbReference type="NCBI Taxonomy" id="368408"/>
    <lineage>
        <taxon>Archaea</taxon>
        <taxon>Thermoproteota</taxon>
        <taxon>Thermoprotei</taxon>
        <taxon>Thermofilales</taxon>
        <taxon>Thermofilaceae</taxon>
        <taxon>Thermofilum</taxon>
    </lineage>
</organism>
<gene>
    <name evidence="5" type="ordered locus">Tpen_1316</name>
</gene>
<dbReference type="InterPro" id="IPR043128">
    <property type="entry name" value="Rev_trsase/Diguanyl_cyclase"/>
</dbReference>
<keyword evidence="6" id="KW-1185">Reference proteome</keyword>
<accession>A1RZT3</accession>
<dbReference type="InterPro" id="IPR038242">
    <property type="entry name" value="Cmr2_N"/>
</dbReference>
<keyword evidence="2" id="KW-0051">Antiviral defense</keyword>
<feature type="domain" description="Cas10/Cmr2 second palm" evidence="4">
    <location>
        <begin position="654"/>
        <end position="833"/>
    </location>
</feature>
<dbReference type="Proteomes" id="UP000000641">
    <property type="component" value="Chromosome"/>
</dbReference>
<evidence type="ECO:0000256" key="1">
    <source>
        <dbReference type="ARBA" id="ARBA00022741"/>
    </source>
</evidence>
<name>A1RZT3_THEPD</name>
<evidence type="ECO:0000256" key="2">
    <source>
        <dbReference type="ARBA" id="ARBA00023118"/>
    </source>
</evidence>
<dbReference type="InterPro" id="IPR054767">
    <property type="entry name" value="Cas10-Cmr2_palm2"/>
</dbReference>
<dbReference type="STRING" id="368408.Tpen_1316"/>
<evidence type="ECO:0000313" key="5">
    <source>
        <dbReference type="EMBL" id="ABL78713.1"/>
    </source>
</evidence>
<dbReference type="Pfam" id="PF22335">
    <property type="entry name" value="Cas10-Cmr2_palm2"/>
    <property type="match status" value="1"/>
</dbReference>
<reference evidence="6" key="1">
    <citation type="journal article" date="2008" name="J. Bacteriol.">
        <title>Genome sequence of Thermofilum pendens reveals an exceptional loss of biosynthetic pathways without genome reduction.</title>
        <authorList>
            <person name="Anderson I."/>
            <person name="Rodriguez J."/>
            <person name="Susanti D."/>
            <person name="Porat I."/>
            <person name="Reich C."/>
            <person name="Ulrich L.E."/>
            <person name="Elkins J.G."/>
            <person name="Mavromatis K."/>
            <person name="Lykidis A."/>
            <person name="Kim E."/>
            <person name="Thompson L.S."/>
            <person name="Nolan M."/>
            <person name="Land M."/>
            <person name="Copeland A."/>
            <person name="Lapidus A."/>
            <person name="Lucas S."/>
            <person name="Detter C."/>
            <person name="Zhulin I.B."/>
            <person name="Olsen G.J."/>
            <person name="Whitman W."/>
            <person name="Mukhopadhyay B."/>
            <person name="Bristow J."/>
            <person name="Kyrpides N."/>
        </authorList>
    </citation>
    <scope>NUCLEOTIDE SEQUENCE [LARGE SCALE GENOMIC DNA]</scope>
    <source>
        <strain evidence="6">DSM 2475 / Hrk 5</strain>
    </source>
</reference>
<dbReference type="HOGENOM" id="CLU_012640_0_0_2"/>
<dbReference type="AlphaFoldDB" id="A1RZT3"/>
<dbReference type="InterPro" id="IPR024615">
    <property type="entry name" value="CRISPR-assoc_Cmr2_N"/>
</dbReference>
<evidence type="ECO:0000259" key="4">
    <source>
        <dbReference type="Pfam" id="PF22335"/>
    </source>
</evidence>
<dbReference type="EMBL" id="CP000505">
    <property type="protein sequence ID" value="ABL78713.1"/>
    <property type="molecule type" value="Genomic_DNA"/>
</dbReference>
<evidence type="ECO:0000313" key="6">
    <source>
        <dbReference type="Proteomes" id="UP000000641"/>
    </source>
</evidence>
<dbReference type="GO" id="GO:0000166">
    <property type="term" value="F:nucleotide binding"/>
    <property type="evidence" value="ECO:0007669"/>
    <property type="project" value="UniProtKB-KW"/>
</dbReference>
<dbReference type="GO" id="GO:0051607">
    <property type="term" value="P:defense response to virus"/>
    <property type="evidence" value="ECO:0007669"/>
    <property type="project" value="UniProtKB-KW"/>
</dbReference>
<feature type="domain" description="CRISPR-associated protein Cmr2 N-terminal" evidence="3">
    <location>
        <begin position="204"/>
        <end position="340"/>
    </location>
</feature>
<dbReference type="KEGG" id="tpe:Tpen_1316"/>
<dbReference type="Gene3D" id="3.30.70.2220">
    <property type="entry name" value="CRISPR-Cas system, Cmr2 subunit, D1 domain, cysteine cluster"/>
    <property type="match status" value="1"/>
</dbReference>
<protein>
    <submittedName>
        <fullName evidence="5">Uncharacterized protein</fullName>
    </submittedName>
</protein>